<dbReference type="Proteomes" id="UP000297280">
    <property type="component" value="Unassembled WGS sequence"/>
</dbReference>
<reference evidence="1 2" key="1">
    <citation type="submission" date="2017-12" db="EMBL/GenBank/DDBJ databases">
        <title>Comparative genomics of Botrytis spp.</title>
        <authorList>
            <person name="Valero-Jimenez C.A."/>
            <person name="Tapia P."/>
            <person name="Veloso J."/>
            <person name="Silva-Moreno E."/>
            <person name="Staats M."/>
            <person name="Valdes J.H."/>
            <person name="Van Kan J.A.L."/>
        </authorList>
    </citation>
    <scope>NUCLEOTIDE SEQUENCE [LARGE SCALE GENOMIC DNA]</scope>
    <source>
        <strain evidence="1 2">MUCL3349</strain>
    </source>
</reference>
<organism evidence="1 2">
    <name type="scientific">Botrytis porri</name>
    <dbReference type="NCBI Taxonomy" id="87229"/>
    <lineage>
        <taxon>Eukaryota</taxon>
        <taxon>Fungi</taxon>
        <taxon>Dikarya</taxon>
        <taxon>Ascomycota</taxon>
        <taxon>Pezizomycotina</taxon>
        <taxon>Leotiomycetes</taxon>
        <taxon>Helotiales</taxon>
        <taxon>Sclerotiniaceae</taxon>
        <taxon>Botrytis</taxon>
    </lineage>
</organism>
<protein>
    <submittedName>
        <fullName evidence="1">Uncharacterized protein</fullName>
    </submittedName>
</protein>
<name>A0A4Z1KW05_9HELO</name>
<dbReference type="AlphaFoldDB" id="A0A4Z1KW05"/>
<accession>A0A4Z1KW05</accession>
<proteinExistence type="predicted"/>
<sequence length="244" mass="27955">MTHTNRAPYYHCKYDHNLPRLDEASPNSIYPQGRQGNFNGEEAISQLIFPTHTWDYDLQSDDELALSFDVIGCSTNHYCRNRSANTEMSDCDEYKFEQVQVSISRSFTGIIDVPTNLDGGLNFEDFELFDSRCEEWEEFHDLWLEPSMSTESSKPNLDDNQSCKSFDRFDTSRSSEMSLYHENFCSPPPNSWSSSWSINDESMISLPKSYPGDYVEASNSEFIVGVGQWICGTVVEPNDLEDES</sequence>
<dbReference type="EMBL" id="PQXO01000146">
    <property type="protein sequence ID" value="TGO88705.1"/>
    <property type="molecule type" value="Genomic_DNA"/>
</dbReference>
<evidence type="ECO:0000313" key="2">
    <source>
        <dbReference type="Proteomes" id="UP000297280"/>
    </source>
</evidence>
<comment type="caution">
    <text evidence="1">The sequence shown here is derived from an EMBL/GenBank/DDBJ whole genome shotgun (WGS) entry which is preliminary data.</text>
</comment>
<evidence type="ECO:0000313" key="1">
    <source>
        <dbReference type="EMBL" id="TGO88705.1"/>
    </source>
</evidence>
<keyword evidence="2" id="KW-1185">Reference proteome</keyword>
<gene>
    <name evidence="1" type="ORF">BPOR_0146g00080</name>
</gene>